<name>U6GTV1_EIMAC</name>
<feature type="region of interest" description="Disordered" evidence="4">
    <location>
        <begin position="368"/>
        <end position="450"/>
    </location>
</feature>
<sequence>GSPTDIQLGLVAQLRRFSSVEALACLAARLPPAAAETAGSSAAGEEPDTRVAAWIGSLPPSLAAVAADAAIAPWLQQTPVGLLPLLPAVLAALLHLRLVADVLLSIILKPSEAADAAAALKGVAVDCGAAVDILLHSPQQQQRQQQHRQVAALTAAFCGCFASKLRSVLLQGFHVMNAAEGGSDAAAVQEDIDSHECGDSGTKGVKQQHQQKRGWELMRQRGRRSSSSSSRSSSNSKIPPSRKGGVVDCGAAAALPTAGAAPGPSVTAAATAKKSPMSIRRNKRSTAPLPPAILEEKAAWRLFAAAASSQRHAVATLGRLWLNIVLQGDSSEGAAAENPEAATASEETRASLIREMVNEVVSCGNDLSCAERGDLAPSPLHRGARSRKRLQQQLQQQQQQQQQRFPPTWRRRKRRRFGVRKGEDPRDSDWARDVETSEPTAESDEDFTDN</sequence>
<feature type="compositionally biased region" description="Acidic residues" evidence="4">
    <location>
        <begin position="441"/>
        <end position="450"/>
    </location>
</feature>
<accession>U6GTV1</accession>
<feature type="non-terminal residue" evidence="5">
    <location>
        <position position="1"/>
    </location>
</feature>
<reference evidence="5" key="2">
    <citation type="submission" date="2013-10" db="EMBL/GenBank/DDBJ databases">
        <authorList>
            <person name="Aslett M."/>
        </authorList>
    </citation>
    <scope>NUCLEOTIDE SEQUENCE</scope>
    <source>
        <strain evidence="5">Houghton</strain>
    </source>
</reference>
<dbReference type="EMBL" id="HG673465">
    <property type="protein sequence ID" value="CDI83681.1"/>
    <property type="molecule type" value="Genomic_DNA"/>
</dbReference>
<keyword evidence="2" id="KW-0560">Oxidoreductase</keyword>
<dbReference type="RefSeq" id="XP_013247229.1">
    <property type="nucleotide sequence ID" value="XM_013391775.1"/>
</dbReference>
<dbReference type="InterPro" id="IPR002057">
    <property type="entry name" value="Isopenicillin-N_synth_CS"/>
</dbReference>
<dbReference type="GO" id="GO:0016491">
    <property type="term" value="F:oxidoreductase activity"/>
    <property type="evidence" value="ECO:0007669"/>
    <property type="project" value="UniProtKB-KW"/>
</dbReference>
<evidence type="ECO:0000313" key="6">
    <source>
        <dbReference type="Proteomes" id="UP000018050"/>
    </source>
</evidence>
<protein>
    <submittedName>
        <fullName evidence="5">Uncharacterized protein</fullName>
    </submittedName>
</protein>
<dbReference type="GO" id="GO:0005506">
    <property type="term" value="F:iron ion binding"/>
    <property type="evidence" value="ECO:0007669"/>
    <property type="project" value="InterPro"/>
</dbReference>
<evidence type="ECO:0000256" key="3">
    <source>
        <dbReference type="ARBA" id="ARBA00023004"/>
    </source>
</evidence>
<feature type="compositionally biased region" description="Low complexity" evidence="4">
    <location>
        <begin position="391"/>
        <end position="408"/>
    </location>
</feature>
<reference evidence="5" key="1">
    <citation type="submission" date="2013-10" db="EMBL/GenBank/DDBJ databases">
        <title>Genomic analysis of the causative agents of coccidiosis in chickens.</title>
        <authorList>
            <person name="Reid A.J."/>
            <person name="Blake D."/>
            <person name="Billington K."/>
            <person name="Browne H."/>
            <person name="Dunn M."/>
            <person name="Hung S."/>
            <person name="Kawahara F."/>
            <person name="Miranda-Saavedra D."/>
            <person name="Mourier T."/>
            <person name="Nagra H."/>
            <person name="Otto T.D."/>
            <person name="Rawlings N."/>
            <person name="Sanchez A."/>
            <person name="Sanders M."/>
            <person name="Subramaniam C."/>
            <person name="Tay Y."/>
            <person name="Dear P."/>
            <person name="Doerig C."/>
            <person name="Gruber A."/>
            <person name="Parkinson J."/>
            <person name="Shirley M."/>
            <person name="Wan K.L."/>
            <person name="Berriman M."/>
            <person name="Tomley F."/>
            <person name="Pain A."/>
        </authorList>
    </citation>
    <scope>NUCLEOTIDE SEQUENCE</scope>
    <source>
        <strain evidence="5">Houghton</strain>
    </source>
</reference>
<gene>
    <name evidence="5" type="ORF">EAH_00041930</name>
</gene>
<feature type="compositionally biased region" description="Basic residues" evidence="4">
    <location>
        <begin position="409"/>
        <end position="419"/>
    </location>
</feature>
<feature type="compositionally biased region" description="Basic and acidic residues" evidence="4">
    <location>
        <begin position="420"/>
        <end position="435"/>
    </location>
</feature>
<dbReference type="AlphaFoldDB" id="U6GTV1"/>
<comment type="similarity">
    <text evidence="1">Belongs to the iron/ascorbate-dependent oxidoreductase family.</text>
</comment>
<keyword evidence="6" id="KW-1185">Reference proteome</keyword>
<dbReference type="GeneID" id="25272263"/>
<feature type="compositionally biased region" description="Low complexity" evidence="4">
    <location>
        <begin position="225"/>
        <end position="236"/>
    </location>
</feature>
<dbReference type="VEuPathDB" id="ToxoDB:EAH_00041930"/>
<evidence type="ECO:0000256" key="1">
    <source>
        <dbReference type="ARBA" id="ARBA00008056"/>
    </source>
</evidence>
<keyword evidence="3" id="KW-0408">Iron</keyword>
<feature type="region of interest" description="Disordered" evidence="4">
    <location>
        <begin position="257"/>
        <end position="286"/>
    </location>
</feature>
<dbReference type="Proteomes" id="UP000018050">
    <property type="component" value="Unassembled WGS sequence"/>
</dbReference>
<dbReference type="PROSITE" id="PS00186">
    <property type="entry name" value="IPNS_2"/>
    <property type="match status" value="1"/>
</dbReference>
<proteinExistence type="inferred from homology"/>
<feature type="region of interest" description="Disordered" evidence="4">
    <location>
        <begin position="194"/>
        <end position="245"/>
    </location>
</feature>
<evidence type="ECO:0000256" key="4">
    <source>
        <dbReference type="SAM" id="MobiDB-lite"/>
    </source>
</evidence>
<evidence type="ECO:0000313" key="5">
    <source>
        <dbReference type="EMBL" id="CDI83681.1"/>
    </source>
</evidence>
<evidence type="ECO:0000256" key="2">
    <source>
        <dbReference type="ARBA" id="ARBA00023002"/>
    </source>
</evidence>
<organism evidence="5 6">
    <name type="scientific">Eimeria acervulina</name>
    <name type="common">Coccidian parasite</name>
    <dbReference type="NCBI Taxonomy" id="5801"/>
    <lineage>
        <taxon>Eukaryota</taxon>
        <taxon>Sar</taxon>
        <taxon>Alveolata</taxon>
        <taxon>Apicomplexa</taxon>
        <taxon>Conoidasida</taxon>
        <taxon>Coccidia</taxon>
        <taxon>Eucoccidiorida</taxon>
        <taxon>Eimeriorina</taxon>
        <taxon>Eimeriidae</taxon>
        <taxon>Eimeria</taxon>
    </lineage>
</organism>